<dbReference type="EMBL" id="CAADEY010000105">
    <property type="protein sequence ID" value="VFJ63277.1"/>
    <property type="molecule type" value="Genomic_DNA"/>
</dbReference>
<dbReference type="SUPFAM" id="SSF53474">
    <property type="entry name" value="alpha/beta-Hydrolases"/>
    <property type="match status" value="1"/>
</dbReference>
<dbReference type="Gene3D" id="3.40.50.1820">
    <property type="entry name" value="alpha/beta hydrolase"/>
    <property type="match status" value="1"/>
</dbReference>
<organism evidence="2">
    <name type="scientific">Candidatus Kentrum sp. DK</name>
    <dbReference type="NCBI Taxonomy" id="2126562"/>
    <lineage>
        <taxon>Bacteria</taxon>
        <taxon>Pseudomonadati</taxon>
        <taxon>Pseudomonadota</taxon>
        <taxon>Gammaproteobacteria</taxon>
        <taxon>Candidatus Kentrum</taxon>
    </lineage>
</organism>
<dbReference type="Pfam" id="PF00975">
    <property type="entry name" value="Thioesterase"/>
    <property type="match status" value="1"/>
</dbReference>
<dbReference type="InterPro" id="IPR001031">
    <property type="entry name" value="Thioesterase"/>
</dbReference>
<reference evidence="2" key="1">
    <citation type="submission" date="2019-02" db="EMBL/GenBank/DDBJ databases">
        <authorList>
            <person name="Gruber-Vodicka R. H."/>
            <person name="Seah K. B. B."/>
        </authorList>
    </citation>
    <scope>NUCLEOTIDE SEQUENCE</scope>
    <source>
        <strain evidence="2">BECK_DK161</strain>
    </source>
</reference>
<name>A0A450T9A2_9GAMM</name>
<sequence>MAGLLRAAGHQVGLLALADTAHPAWFRNVREAEEDQIITHLLAEAGAEDATADGSSPAEACDLHRFIRIYRANDRALRQYRPAPWEGEMLFLSAQKPVIAGAEPVHLAWQGLAGRLARHVVPGDHFTMHTDPNVALIARILKEYRLANNEKALHWTSR</sequence>
<evidence type="ECO:0000259" key="1">
    <source>
        <dbReference type="Pfam" id="PF00975"/>
    </source>
</evidence>
<feature type="domain" description="Thioesterase" evidence="1">
    <location>
        <begin position="1"/>
        <end position="140"/>
    </location>
</feature>
<proteinExistence type="predicted"/>
<evidence type="ECO:0000313" key="2">
    <source>
        <dbReference type="EMBL" id="VFJ63277.1"/>
    </source>
</evidence>
<dbReference type="InterPro" id="IPR029058">
    <property type="entry name" value="AB_hydrolase_fold"/>
</dbReference>
<protein>
    <submittedName>
        <fullName evidence="2">Thioesterase domain-containing protein</fullName>
    </submittedName>
</protein>
<gene>
    <name evidence="2" type="ORF">BECKDK2373C_GA0170839_110514</name>
</gene>
<accession>A0A450T9A2</accession>
<dbReference type="AlphaFoldDB" id="A0A450T9A2"/>